<dbReference type="SUPFAM" id="SSF46689">
    <property type="entry name" value="Homeodomain-like"/>
    <property type="match status" value="2"/>
</dbReference>
<dbReference type="InterPro" id="IPR009057">
    <property type="entry name" value="Homeodomain-like_sf"/>
</dbReference>
<dbReference type="InterPro" id="IPR009594">
    <property type="entry name" value="Tscrpt_reg_HTH_AraC_N"/>
</dbReference>
<feature type="domain" description="HTH araC/xylS-type" evidence="4">
    <location>
        <begin position="201"/>
        <end position="299"/>
    </location>
</feature>
<evidence type="ECO:0000313" key="6">
    <source>
        <dbReference type="Proteomes" id="UP000183257"/>
    </source>
</evidence>
<evidence type="ECO:0000313" key="5">
    <source>
        <dbReference type="EMBL" id="SFW38575.1"/>
    </source>
</evidence>
<keyword evidence="2 5" id="KW-0238">DNA-binding</keyword>
<evidence type="ECO:0000256" key="3">
    <source>
        <dbReference type="ARBA" id="ARBA00023163"/>
    </source>
</evidence>
<reference evidence="6" key="1">
    <citation type="submission" date="2016-11" db="EMBL/GenBank/DDBJ databases">
        <authorList>
            <person name="Varghese N."/>
            <person name="Submissions S."/>
        </authorList>
    </citation>
    <scope>NUCLEOTIDE SEQUENCE [LARGE SCALE GENOMIC DNA]</scope>
    <source>
        <strain evidence="6">DSM 24786</strain>
    </source>
</reference>
<dbReference type="GO" id="GO:0043565">
    <property type="term" value="F:sequence-specific DNA binding"/>
    <property type="evidence" value="ECO:0007669"/>
    <property type="project" value="InterPro"/>
</dbReference>
<dbReference type="PROSITE" id="PS01124">
    <property type="entry name" value="HTH_ARAC_FAMILY_2"/>
    <property type="match status" value="1"/>
</dbReference>
<proteinExistence type="predicted"/>
<protein>
    <submittedName>
        <fullName evidence="5">AraC-type DNA-binding protein</fullName>
    </submittedName>
</protein>
<name>A0A1K1NTD0_9FLAO</name>
<evidence type="ECO:0000256" key="2">
    <source>
        <dbReference type="ARBA" id="ARBA00023125"/>
    </source>
</evidence>
<dbReference type="Gene3D" id="1.10.10.60">
    <property type="entry name" value="Homeodomain-like"/>
    <property type="match status" value="2"/>
</dbReference>
<dbReference type="GO" id="GO:0003700">
    <property type="term" value="F:DNA-binding transcription factor activity"/>
    <property type="evidence" value="ECO:0007669"/>
    <property type="project" value="InterPro"/>
</dbReference>
<dbReference type="Proteomes" id="UP000183257">
    <property type="component" value="Unassembled WGS sequence"/>
</dbReference>
<sequence length="307" mass="35836">MLNLSNDFFKRRKLENLVENQTSYTLNNAEMHVFETYVEAEKVLLQFNDPVLASMIVGRKIMHLSNEKSFDFLPGESLILPANEPMCIDFPEAKSDSPTRCLAMAISNDKIKQITTLMNETMPKADGVEWDVMDYNFHFINDPSIYGIIKRLLYLFTENHPSKDFFVDNMLQELIMRILQCNSRKIHTNPNHKLYKTSRISFIVEYIKNNLDEPLSIACLSKKACMSESHFYKVFKNEIGLSPIEFINNERIKLAVELLQNPNKKIKEVYFECGFESRSYFNRLFKREKLVSPSAYQSKFKTTLNLS</sequence>
<dbReference type="PANTHER" id="PTHR46796:SF6">
    <property type="entry name" value="ARAC SUBFAMILY"/>
    <property type="match status" value="1"/>
</dbReference>
<dbReference type="STRING" id="76595.SAMN05660313_01352"/>
<dbReference type="SMART" id="SM00342">
    <property type="entry name" value="HTH_ARAC"/>
    <property type="match status" value="1"/>
</dbReference>
<evidence type="ECO:0000259" key="4">
    <source>
        <dbReference type="PROSITE" id="PS01124"/>
    </source>
</evidence>
<keyword evidence="1" id="KW-0805">Transcription regulation</keyword>
<accession>A0A1K1NTD0</accession>
<dbReference type="InterPro" id="IPR050204">
    <property type="entry name" value="AraC_XylS_family_regulators"/>
</dbReference>
<dbReference type="InterPro" id="IPR018060">
    <property type="entry name" value="HTH_AraC"/>
</dbReference>
<keyword evidence="3" id="KW-0804">Transcription</keyword>
<dbReference type="OrthoDB" id="9779074at2"/>
<gene>
    <name evidence="5" type="ORF">SAMN05660313_01352</name>
</gene>
<dbReference type="Pfam" id="PF06719">
    <property type="entry name" value="AraC_N"/>
    <property type="match status" value="1"/>
</dbReference>
<evidence type="ECO:0000256" key="1">
    <source>
        <dbReference type="ARBA" id="ARBA00023015"/>
    </source>
</evidence>
<dbReference type="EMBL" id="FPIY01000002">
    <property type="protein sequence ID" value="SFW38575.1"/>
    <property type="molecule type" value="Genomic_DNA"/>
</dbReference>
<dbReference type="RefSeq" id="WP_072303037.1">
    <property type="nucleotide sequence ID" value="NZ_FPIY01000002.1"/>
</dbReference>
<organism evidence="5 6">
    <name type="scientific">Cellulophaga fucicola</name>
    <dbReference type="NCBI Taxonomy" id="76595"/>
    <lineage>
        <taxon>Bacteria</taxon>
        <taxon>Pseudomonadati</taxon>
        <taxon>Bacteroidota</taxon>
        <taxon>Flavobacteriia</taxon>
        <taxon>Flavobacteriales</taxon>
        <taxon>Flavobacteriaceae</taxon>
        <taxon>Cellulophaga</taxon>
    </lineage>
</organism>
<dbReference type="AlphaFoldDB" id="A0A1K1NTD0"/>
<dbReference type="PANTHER" id="PTHR46796">
    <property type="entry name" value="HTH-TYPE TRANSCRIPTIONAL ACTIVATOR RHAS-RELATED"/>
    <property type="match status" value="1"/>
</dbReference>
<dbReference type="Pfam" id="PF12833">
    <property type="entry name" value="HTH_18"/>
    <property type="match status" value="1"/>
</dbReference>
<keyword evidence="6" id="KW-1185">Reference proteome</keyword>